<evidence type="ECO:0008006" key="3">
    <source>
        <dbReference type="Google" id="ProtNLM"/>
    </source>
</evidence>
<comment type="caution">
    <text evidence="1">The sequence shown here is derived from an EMBL/GenBank/DDBJ whole genome shotgun (WGS) entry which is preliminary data.</text>
</comment>
<evidence type="ECO:0000313" key="2">
    <source>
        <dbReference type="Proteomes" id="UP001159363"/>
    </source>
</evidence>
<organism evidence="1 2">
    <name type="scientific">Dryococelus australis</name>
    <dbReference type="NCBI Taxonomy" id="614101"/>
    <lineage>
        <taxon>Eukaryota</taxon>
        <taxon>Metazoa</taxon>
        <taxon>Ecdysozoa</taxon>
        <taxon>Arthropoda</taxon>
        <taxon>Hexapoda</taxon>
        <taxon>Insecta</taxon>
        <taxon>Pterygota</taxon>
        <taxon>Neoptera</taxon>
        <taxon>Polyneoptera</taxon>
        <taxon>Phasmatodea</taxon>
        <taxon>Verophasmatodea</taxon>
        <taxon>Anareolatae</taxon>
        <taxon>Phasmatidae</taxon>
        <taxon>Eurycanthinae</taxon>
        <taxon>Dryococelus</taxon>
    </lineage>
</organism>
<sequence>MEATHLQNNKRNTKFTDYQAICRWLLYELVFQIFEEGTLDYGKSWVFIQKKTFCKHPSNEKENIYTFADAPHVLKLTRNWLLDTGFFLSDGRLCNKKTLVELISQERSSDLKVMHELKENHIFTEQTKWQNARQGARRQPTQLDFFYYSDRGAAETLANVTDMLDHWWHIMNSYTIKHVGNTSRKPYGKDLTAQDELLDSMLIFVEEMRCCNKKCLQIRTQGNLDDHPTPLNALSRMKMTIINNANTENSDSREFFVSRAIKEGQIL</sequence>
<proteinExistence type="predicted"/>
<dbReference type="EMBL" id="JARBHB010000002">
    <property type="protein sequence ID" value="KAJ8893779.1"/>
    <property type="molecule type" value="Genomic_DNA"/>
</dbReference>
<protein>
    <recommendedName>
        <fullName evidence="3">Transposase</fullName>
    </recommendedName>
</protein>
<name>A0ABQ9IAT3_9NEOP</name>
<gene>
    <name evidence="1" type="ORF">PR048_006380</name>
</gene>
<accession>A0ABQ9IAT3</accession>
<keyword evidence="2" id="KW-1185">Reference proteome</keyword>
<reference evidence="1 2" key="1">
    <citation type="submission" date="2023-02" db="EMBL/GenBank/DDBJ databases">
        <title>LHISI_Scaffold_Assembly.</title>
        <authorList>
            <person name="Stuart O.P."/>
            <person name="Cleave R."/>
            <person name="Magrath M.J.L."/>
            <person name="Mikheyev A.S."/>
        </authorList>
    </citation>
    <scope>NUCLEOTIDE SEQUENCE [LARGE SCALE GENOMIC DNA]</scope>
    <source>
        <strain evidence="1">Daus_M_001</strain>
        <tissue evidence="1">Leg muscle</tissue>
    </source>
</reference>
<evidence type="ECO:0000313" key="1">
    <source>
        <dbReference type="EMBL" id="KAJ8893779.1"/>
    </source>
</evidence>
<dbReference type="Proteomes" id="UP001159363">
    <property type="component" value="Chromosome 2"/>
</dbReference>